<evidence type="ECO:0000256" key="7">
    <source>
        <dbReference type="ARBA" id="ARBA00022679"/>
    </source>
</evidence>
<comment type="similarity">
    <text evidence="5 15">Belongs to the aspartokinase family.</text>
</comment>
<dbReference type="PANTHER" id="PTHR21499:SF3">
    <property type="entry name" value="ASPARTOKINASE"/>
    <property type="match status" value="1"/>
</dbReference>
<gene>
    <name evidence="19" type="ORF">EDC14_103231</name>
</gene>
<keyword evidence="12" id="KW-0457">Lysine biosynthesis</keyword>
<dbReference type="NCBIfam" id="TIGR00657">
    <property type="entry name" value="asp_kinases"/>
    <property type="match status" value="1"/>
</dbReference>
<feature type="binding site" evidence="14">
    <location>
        <position position="189"/>
    </location>
    <ligand>
        <name>ATP</name>
        <dbReference type="ChEBI" id="CHEBI:30616"/>
    </ligand>
</feature>
<evidence type="ECO:0000256" key="8">
    <source>
        <dbReference type="ARBA" id="ARBA00022741"/>
    </source>
</evidence>
<dbReference type="PANTHER" id="PTHR21499">
    <property type="entry name" value="ASPARTATE KINASE"/>
    <property type="match status" value="1"/>
</dbReference>
<evidence type="ECO:0000313" key="20">
    <source>
        <dbReference type="Proteomes" id="UP000295008"/>
    </source>
</evidence>
<dbReference type="Pfam" id="PF00696">
    <property type="entry name" value="AA_kinase"/>
    <property type="match status" value="1"/>
</dbReference>
<keyword evidence="7 15" id="KW-0808">Transferase</keyword>
<sequence length="406" mass="43317">MRVIVQKFGGTSVATPEGRENVVKKVQEALNQGYGVVVVVSAMGRAGEPYATDTLIGLAKGIMKSVKPRELDLLMTCGENISTVVMVQTLKHHGIEASAFTGGQAGIYTDHHFGNARIMEIKPDNLRRCLEGGRVAVVAGFQGITPDGEVTTLGRGGSDTTGAALGVALNAEVVEIYTDVDGVMTADPRLVPQAKSLAVMTYNEVCEMAHLGAKVVHPRAVEIAMEGRVPLRIRSTFSDSLGTLITDGSAIGNIEIRGDKVVTGLAHIAEMALVRIKSEQDMNQNGKVMEVFQAMANAGISVDMIQVAPFAIGFIIKEDLAERSTQVLGKLNLEVLVQKGFAKVAIVGSGMRGVPGVMAKMVRGLQRARIAIYHSTDSHINIACLVRQDDMCNALQALHEEFQLGE</sequence>
<keyword evidence="11" id="KW-0220">Diaminopimelate biosynthesis</keyword>
<evidence type="ECO:0000256" key="4">
    <source>
        <dbReference type="ARBA" id="ARBA00005139"/>
    </source>
</evidence>
<dbReference type="InterPro" id="IPR001341">
    <property type="entry name" value="Asp_kinase"/>
</dbReference>
<feature type="domain" description="Aspartate/glutamate/uridylate kinase" evidence="17">
    <location>
        <begin position="3"/>
        <end position="235"/>
    </location>
</feature>
<dbReference type="EC" id="2.7.2.4" evidence="15"/>
<dbReference type="InterPro" id="IPR018042">
    <property type="entry name" value="Aspartate_kinase_CS"/>
</dbReference>
<comment type="pathway">
    <text evidence="4 16">Amino-acid biosynthesis; L-threonine biosynthesis; L-threonine from L-aspartate: step 1/5.</text>
</comment>
<dbReference type="GO" id="GO:0009090">
    <property type="term" value="P:homoserine biosynthetic process"/>
    <property type="evidence" value="ECO:0007669"/>
    <property type="project" value="TreeGrafter"/>
</dbReference>
<evidence type="ECO:0000256" key="10">
    <source>
        <dbReference type="ARBA" id="ARBA00022840"/>
    </source>
</evidence>
<dbReference type="GO" id="GO:0005524">
    <property type="term" value="F:ATP binding"/>
    <property type="evidence" value="ECO:0007669"/>
    <property type="project" value="UniProtKB-KW"/>
</dbReference>
<comment type="catalytic activity">
    <reaction evidence="13 15">
        <text>L-aspartate + ATP = 4-phospho-L-aspartate + ADP</text>
        <dbReference type="Rhea" id="RHEA:23776"/>
        <dbReference type="ChEBI" id="CHEBI:29991"/>
        <dbReference type="ChEBI" id="CHEBI:30616"/>
        <dbReference type="ChEBI" id="CHEBI:57535"/>
        <dbReference type="ChEBI" id="CHEBI:456216"/>
        <dbReference type="EC" id="2.7.2.4"/>
    </reaction>
</comment>
<dbReference type="Gene3D" id="3.40.1160.10">
    <property type="entry name" value="Acetylglutamate kinase-like"/>
    <property type="match status" value="1"/>
</dbReference>
<reference evidence="19 20" key="1">
    <citation type="submission" date="2019-03" db="EMBL/GenBank/DDBJ databases">
        <title>Genomic Encyclopedia of Type Strains, Phase IV (KMG-IV): sequencing the most valuable type-strain genomes for metagenomic binning, comparative biology and taxonomic classification.</title>
        <authorList>
            <person name="Goeker M."/>
        </authorList>
    </citation>
    <scope>NUCLEOTIDE SEQUENCE [LARGE SCALE GENOMIC DNA]</scope>
    <source>
        <strain evidence="19 20">LX-B</strain>
    </source>
</reference>
<evidence type="ECO:0000256" key="13">
    <source>
        <dbReference type="ARBA" id="ARBA00047872"/>
    </source>
</evidence>
<evidence type="ECO:0000256" key="12">
    <source>
        <dbReference type="ARBA" id="ARBA00023154"/>
    </source>
</evidence>
<comment type="pathway">
    <text evidence="3 16">Amino-acid biosynthesis; L-methionine biosynthesis via de novo pathway; L-homoserine from L-aspartate: step 1/3.</text>
</comment>
<dbReference type="InterPro" id="IPR036393">
    <property type="entry name" value="AceGlu_kinase-like_sf"/>
</dbReference>
<proteinExistence type="inferred from homology"/>
<evidence type="ECO:0000256" key="5">
    <source>
        <dbReference type="ARBA" id="ARBA00010122"/>
    </source>
</evidence>
<dbReference type="EMBL" id="SLUN01000032">
    <property type="protein sequence ID" value="TCL61798.1"/>
    <property type="molecule type" value="Genomic_DNA"/>
</dbReference>
<dbReference type="NCBIfam" id="NF005155">
    <property type="entry name" value="PRK06635.1-4"/>
    <property type="match status" value="1"/>
</dbReference>
<dbReference type="GO" id="GO:0004072">
    <property type="term" value="F:aspartate kinase activity"/>
    <property type="evidence" value="ECO:0007669"/>
    <property type="project" value="UniProtKB-EC"/>
</dbReference>
<comment type="caution">
    <text evidence="19">The sequence shown here is derived from an EMBL/GenBank/DDBJ whole genome shotgun (WGS) entry which is preliminary data.</text>
</comment>
<evidence type="ECO:0000256" key="6">
    <source>
        <dbReference type="ARBA" id="ARBA00022605"/>
    </source>
</evidence>
<evidence type="ECO:0000256" key="2">
    <source>
        <dbReference type="ARBA" id="ARBA00004766"/>
    </source>
</evidence>
<evidence type="ECO:0000259" key="17">
    <source>
        <dbReference type="Pfam" id="PF00696"/>
    </source>
</evidence>
<keyword evidence="6 16" id="KW-0028">Amino-acid biosynthesis</keyword>
<comment type="pathway">
    <text evidence="2 16">Amino-acid biosynthesis; L-lysine biosynthesis via DAP pathway; (S)-tetrahydrodipicolinate from L-aspartate: step 1/4.</text>
</comment>
<evidence type="ECO:0000256" key="14">
    <source>
        <dbReference type="PIRSR" id="PIRSR000726-1"/>
    </source>
</evidence>
<dbReference type="Pfam" id="PF22468">
    <property type="entry name" value="ACT_9"/>
    <property type="match status" value="1"/>
</dbReference>
<evidence type="ECO:0000256" key="16">
    <source>
        <dbReference type="RuleBase" id="RU004249"/>
    </source>
</evidence>
<evidence type="ECO:0000256" key="9">
    <source>
        <dbReference type="ARBA" id="ARBA00022777"/>
    </source>
</evidence>
<dbReference type="NCBIfam" id="TIGR00656">
    <property type="entry name" value="asp_kin_monofn"/>
    <property type="match status" value="1"/>
</dbReference>
<evidence type="ECO:0000313" key="19">
    <source>
        <dbReference type="EMBL" id="TCL61798.1"/>
    </source>
</evidence>
<dbReference type="SUPFAM" id="SSF53633">
    <property type="entry name" value="Carbamate kinase-like"/>
    <property type="match status" value="1"/>
</dbReference>
<dbReference type="InterPro" id="IPR054352">
    <property type="entry name" value="ACT_Aspartokinase"/>
</dbReference>
<dbReference type="GO" id="GO:0005829">
    <property type="term" value="C:cytosol"/>
    <property type="evidence" value="ECO:0007669"/>
    <property type="project" value="TreeGrafter"/>
</dbReference>
<dbReference type="Proteomes" id="UP000295008">
    <property type="component" value="Unassembled WGS sequence"/>
</dbReference>
<dbReference type="UniPathway" id="UPA00034">
    <property type="reaction ID" value="UER00015"/>
</dbReference>
<keyword evidence="8 14" id="KW-0547">Nucleotide-binding</keyword>
<feature type="binding site" evidence="14">
    <location>
        <begin position="178"/>
        <end position="179"/>
    </location>
    <ligand>
        <name>ATP</name>
        <dbReference type="ChEBI" id="CHEBI:30616"/>
    </ligand>
</feature>
<keyword evidence="10 14" id="KW-0067">ATP-binding</keyword>
<organism evidence="19 20">
    <name type="scientific">Hydrogenispora ethanolica</name>
    <dbReference type="NCBI Taxonomy" id="1082276"/>
    <lineage>
        <taxon>Bacteria</taxon>
        <taxon>Bacillati</taxon>
        <taxon>Bacillota</taxon>
        <taxon>Hydrogenispora</taxon>
    </lineage>
</organism>
<dbReference type="UniPathway" id="UPA00050">
    <property type="reaction ID" value="UER00461"/>
</dbReference>
<dbReference type="Gene3D" id="3.30.2130.10">
    <property type="entry name" value="VC0802-like"/>
    <property type="match status" value="1"/>
</dbReference>
<dbReference type="InterPro" id="IPR045865">
    <property type="entry name" value="ACT-like_dom_sf"/>
</dbReference>
<feature type="binding site" evidence="14">
    <location>
        <begin position="214"/>
        <end position="215"/>
    </location>
    <ligand>
        <name>ATP</name>
        <dbReference type="ChEBI" id="CHEBI:30616"/>
    </ligand>
</feature>
<evidence type="ECO:0000256" key="15">
    <source>
        <dbReference type="RuleBase" id="RU003448"/>
    </source>
</evidence>
<dbReference type="RefSeq" id="WP_132016162.1">
    <property type="nucleotide sequence ID" value="NZ_SLUN01000032.1"/>
</dbReference>
<dbReference type="UniPathway" id="UPA00051">
    <property type="reaction ID" value="UER00462"/>
</dbReference>
<dbReference type="AlphaFoldDB" id="A0A4R1R880"/>
<keyword evidence="20" id="KW-1185">Reference proteome</keyword>
<protein>
    <recommendedName>
        <fullName evidence="15">Aspartokinase</fullName>
        <ecNumber evidence="15">2.7.2.4</ecNumber>
    </recommendedName>
</protein>
<dbReference type="InterPro" id="IPR005260">
    <property type="entry name" value="Asp_kin_monofn"/>
</dbReference>
<dbReference type="PIRSF" id="PIRSF000726">
    <property type="entry name" value="Asp_kin"/>
    <property type="match status" value="1"/>
</dbReference>
<dbReference type="GO" id="GO:0009089">
    <property type="term" value="P:lysine biosynthetic process via diaminopimelate"/>
    <property type="evidence" value="ECO:0007669"/>
    <property type="project" value="UniProtKB-UniPathway"/>
</dbReference>
<feature type="binding site" evidence="14">
    <location>
        <position position="79"/>
    </location>
    <ligand>
        <name>substrate</name>
    </ligand>
</feature>
<evidence type="ECO:0000256" key="1">
    <source>
        <dbReference type="ARBA" id="ARBA00003121"/>
    </source>
</evidence>
<feature type="binding site" evidence="14">
    <location>
        <begin position="7"/>
        <end position="10"/>
    </location>
    <ligand>
        <name>ATP</name>
        <dbReference type="ChEBI" id="CHEBI:30616"/>
    </ligand>
</feature>
<dbReference type="GO" id="GO:0009088">
    <property type="term" value="P:threonine biosynthetic process"/>
    <property type="evidence" value="ECO:0007669"/>
    <property type="project" value="UniProtKB-UniPathway"/>
</dbReference>
<evidence type="ECO:0000256" key="11">
    <source>
        <dbReference type="ARBA" id="ARBA00022915"/>
    </source>
</evidence>
<dbReference type="PROSITE" id="PS00324">
    <property type="entry name" value="ASPARTOKINASE"/>
    <property type="match status" value="1"/>
</dbReference>
<dbReference type="SUPFAM" id="SSF55021">
    <property type="entry name" value="ACT-like"/>
    <property type="match status" value="2"/>
</dbReference>
<dbReference type="NCBIfam" id="NF006068">
    <property type="entry name" value="PRK08210.1"/>
    <property type="match status" value="1"/>
</dbReference>
<accession>A0A4R1R880</accession>
<name>A0A4R1R880_HYDET</name>
<dbReference type="GO" id="GO:0019877">
    <property type="term" value="P:diaminopimelate biosynthetic process"/>
    <property type="evidence" value="ECO:0007669"/>
    <property type="project" value="UniProtKB-KW"/>
</dbReference>
<evidence type="ECO:0000256" key="3">
    <source>
        <dbReference type="ARBA" id="ARBA00004986"/>
    </source>
</evidence>
<dbReference type="InterPro" id="IPR001048">
    <property type="entry name" value="Asp/Glu/Uridylate_kinase"/>
</dbReference>
<dbReference type="OrthoDB" id="9799110at2"/>
<evidence type="ECO:0000259" key="18">
    <source>
        <dbReference type="Pfam" id="PF22468"/>
    </source>
</evidence>
<feature type="binding site" evidence="14">
    <location>
        <position position="52"/>
    </location>
    <ligand>
        <name>substrate</name>
    </ligand>
</feature>
<feature type="domain" description="Aspartokinase ACT" evidence="18">
    <location>
        <begin position="344"/>
        <end position="402"/>
    </location>
</feature>
<comment type="function">
    <text evidence="1">Catalyzes the phosphorylation of the beta-carboxyl group of aspartic acid with ATP to yield 4-phospho-L-aspartate, which is involved in the branched biosynthetic pathway leading to the biosynthesis of amino acids threonine, isoleucine and methionine.</text>
</comment>
<keyword evidence="9 15" id="KW-0418">Kinase</keyword>
<dbReference type="FunFam" id="3.40.1160.10:FF:000002">
    <property type="entry name" value="Aspartokinase"/>
    <property type="match status" value="1"/>
</dbReference>
<dbReference type="NCBIfam" id="NF005154">
    <property type="entry name" value="PRK06635.1-2"/>
    <property type="match status" value="1"/>
</dbReference>